<organism evidence="12 13">
    <name type="scientific">Musa troglodytarum</name>
    <name type="common">fe'i banana</name>
    <dbReference type="NCBI Taxonomy" id="320322"/>
    <lineage>
        <taxon>Eukaryota</taxon>
        <taxon>Viridiplantae</taxon>
        <taxon>Streptophyta</taxon>
        <taxon>Embryophyta</taxon>
        <taxon>Tracheophyta</taxon>
        <taxon>Spermatophyta</taxon>
        <taxon>Magnoliopsida</taxon>
        <taxon>Liliopsida</taxon>
        <taxon>Zingiberales</taxon>
        <taxon>Musaceae</taxon>
        <taxon>Musa</taxon>
    </lineage>
</organism>
<evidence type="ECO:0000256" key="3">
    <source>
        <dbReference type="ARBA" id="ARBA00022676"/>
    </source>
</evidence>
<evidence type="ECO:0000256" key="6">
    <source>
        <dbReference type="ARBA" id="ARBA00022968"/>
    </source>
</evidence>
<keyword evidence="9 11" id="KW-0472">Membrane</keyword>
<evidence type="ECO:0000313" key="13">
    <source>
        <dbReference type="Proteomes" id="UP001055439"/>
    </source>
</evidence>
<dbReference type="InterPro" id="IPR038578">
    <property type="entry name" value="GT29-like_sf"/>
</dbReference>
<evidence type="ECO:0000256" key="7">
    <source>
        <dbReference type="ARBA" id="ARBA00022989"/>
    </source>
</evidence>
<evidence type="ECO:0000256" key="2">
    <source>
        <dbReference type="ARBA" id="ARBA00006003"/>
    </source>
</evidence>
<evidence type="ECO:0000256" key="1">
    <source>
        <dbReference type="ARBA" id="ARBA00004323"/>
    </source>
</evidence>
<keyword evidence="7 11" id="KW-1133">Transmembrane helix</keyword>
<name>A0A9E7H5H0_9LILI</name>
<evidence type="ECO:0000256" key="9">
    <source>
        <dbReference type="ARBA" id="ARBA00023136"/>
    </source>
</evidence>
<proteinExistence type="inferred from homology"/>
<gene>
    <name evidence="12" type="ORF">MUK42_17441</name>
</gene>
<dbReference type="InterPro" id="IPR001675">
    <property type="entry name" value="Glyco_trans_29"/>
</dbReference>
<evidence type="ECO:0000256" key="8">
    <source>
        <dbReference type="ARBA" id="ARBA00023034"/>
    </source>
</evidence>
<dbReference type="GO" id="GO:0008373">
    <property type="term" value="F:sialyltransferase activity"/>
    <property type="evidence" value="ECO:0007669"/>
    <property type="project" value="InterPro"/>
</dbReference>
<keyword evidence="8" id="KW-0333">Golgi apparatus</keyword>
<dbReference type="Gene3D" id="3.90.1480.20">
    <property type="entry name" value="Glycosyl transferase family 29"/>
    <property type="match status" value="1"/>
</dbReference>
<evidence type="ECO:0000256" key="10">
    <source>
        <dbReference type="ARBA" id="ARBA00023180"/>
    </source>
</evidence>
<dbReference type="Proteomes" id="UP001055439">
    <property type="component" value="Chromosome 8"/>
</dbReference>
<keyword evidence="13" id="KW-1185">Reference proteome</keyword>
<reference evidence="12" key="1">
    <citation type="submission" date="2022-05" db="EMBL/GenBank/DDBJ databases">
        <title>The Musa troglodytarum L. genome provides insights into the mechanism of non-climacteric behaviour and enrichment of carotenoids.</title>
        <authorList>
            <person name="Wang J."/>
        </authorList>
    </citation>
    <scope>NUCLEOTIDE SEQUENCE</scope>
    <source>
        <tissue evidence="12">Leaf</tissue>
    </source>
</reference>
<keyword evidence="10" id="KW-0325">Glycoprotein</keyword>
<dbReference type="OrthoDB" id="10264956at2759"/>
<keyword evidence="3 12" id="KW-0328">Glycosyltransferase</keyword>
<dbReference type="AlphaFoldDB" id="A0A9E7H5H0"/>
<dbReference type="CDD" id="cd19952">
    <property type="entry name" value="GT29"/>
    <property type="match status" value="1"/>
</dbReference>
<comment type="subcellular location">
    <subcellularLocation>
        <location evidence="1">Golgi apparatus membrane</location>
        <topology evidence="1">Single-pass type II membrane protein</topology>
    </subcellularLocation>
</comment>
<evidence type="ECO:0000256" key="5">
    <source>
        <dbReference type="ARBA" id="ARBA00022692"/>
    </source>
</evidence>
<accession>A0A9E7H5H0</accession>
<evidence type="ECO:0000256" key="11">
    <source>
        <dbReference type="SAM" id="Phobius"/>
    </source>
</evidence>
<sequence>MTKHSLPLPFILFLPISVFSFFSFRVALLRYPSAGPLPGDAPSVAPHPFPNVTLLSLAAEEVGEAELRMDVENLLHESFVSVSDGGGGRRFRSYSSWRQDNHLEGRTRMRLPAQFHAPKYYHFFPEFRRSLRDWFRSRRFQPEVMSELGRLVKIPIDHHYGRPGSQQLFGSCAVVGNSGILMNNEHGELIDGHDLVIRLNNARIQGYHRNVGSKTGLSFINSNILHACARRESCFCHPYGESIPMVMYICQALHFLDYAVCNSSHKAPILMTDVRFDMLCARIVKYYSLKRFTEETGKPPDEWKKVHDEKLFHYSSGMQAVMLAVGICDKVSIFGFGKSSEAKHHYHTNQKKELDLHDYEAEYALYHDLVEWPQLSQPVEEIWMICFFRQSCSGSGNIKAKVKGDCYMRSVLCEIQIGVGKNAVASCSLDFLRYILVIWSCYMRMFIDKFIRSDI</sequence>
<keyword evidence="6" id="KW-0735">Signal-anchor</keyword>
<dbReference type="Pfam" id="PF00777">
    <property type="entry name" value="Glyco_transf_29"/>
    <property type="match status" value="1"/>
</dbReference>
<protein>
    <submittedName>
        <fullName evidence="12">Sialyltransferase family domain containing protein</fullName>
    </submittedName>
</protein>
<keyword evidence="4" id="KW-0808">Transferase</keyword>
<dbReference type="EMBL" id="CP097510">
    <property type="protein sequence ID" value="URE24077.1"/>
    <property type="molecule type" value="Genomic_DNA"/>
</dbReference>
<dbReference type="PANTHER" id="PTHR46779">
    <property type="entry name" value="BETA-1,6-GALACTOSYLTRANSFERASE GALT29A"/>
    <property type="match status" value="1"/>
</dbReference>
<dbReference type="PANTHER" id="PTHR46779:SF1">
    <property type="entry name" value="BETA-1,6-GALACTOSYLTRANSFERASE GALT29A"/>
    <property type="match status" value="1"/>
</dbReference>
<keyword evidence="5 11" id="KW-0812">Transmembrane</keyword>
<comment type="similarity">
    <text evidence="2">Belongs to the glycosyltransferase 29 family.</text>
</comment>
<evidence type="ECO:0000313" key="12">
    <source>
        <dbReference type="EMBL" id="URE24077.1"/>
    </source>
</evidence>
<dbReference type="GO" id="GO:0000139">
    <property type="term" value="C:Golgi membrane"/>
    <property type="evidence" value="ECO:0007669"/>
    <property type="project" value="UniProtKB-SubCell"/>
</dbReference>
<evidence type="ECO:0000256" key="4">
    <source>
        <dbReference type="ARBA" id="ARBA00022679"/>
    </source>
</evidence>
<feature type="transmembrane region" description="Helical" evidence="11">
    <location>
        <begin position="6"/>
        <end position="28"/>
    </location>
</feature>